<dbReference type="UniPathway" id="UPA00958"/>
<evidence type="ECO:0000256" key="2">
    <source>
        <dbReference type="ARBA" id="ARBA00012621"/>
    </source>
</evidence>
<evidence type="ECO:0000256" key="6">
    <source>
        <dbReference type="ARBA" id="ARBA00049183"/>
    </source>
</evidence>
<comment type="pathway">
    <text evidence="1 9">Bacterial outer membrane biogenesis; LPS core biosynthesis.</text>
</comment>
<keyword evidence="4 9" id="KW-0808">Transferase</keyword>
<dbReference type="SUPFAM" id="SSF53756">
    <property type="entry name" value="UDP-Glycosyltransferase/glycogen phosphorylase"/>
    <property type="match status" value="1"/>
</dbReference>
<dbReference type="EC" id="2.4.99.12" evidence="2 9"/>
<dbReference type="PANTHER" id="PTHR42755">
    <property type="entry name" value="3-DEOXY-MANNO-OCTULOSONATE CYTIDYLYLTRANSFERASE"/>
    <property type="match status" value="1"/>
</dbReference>
<evidence type="ECO:0000256" key="8">
    <source>
        <dbReference type="PIRSR" id="PIRSR639901-2"/>
    </source>
</evidence>
<dbReference type="EMBL" id="NIDE01000001">
    <property type="protein sequence ID" value="OWK46841.1"/>
    <property type="molecule type" value="Genomic_DNA"/>
</dbReference>
<keyword evidence="9" id="KW-0472">Membrane</keyword>
<feature type="site" description="Transition state stabilizer" evidence="8">
    <location>
        <position position="131"/>
    </location>
</feature>
<dbReference type="GO" id="GO:0009244">
    <property type="term" value="P:lipopolysaccharide core region biosynthetic process"/>
    <property type="evidence" value="ECO:0007669"/>
    <property type="project" value="UniProtKB-UniRule"/>
</dbReference>
<protein>
    <recommendedName>
        <fullName evidence="3 9">3-deoxy-D-manno-octulosonic acid transferase</fullName>
        <shortName evidence="9">Kdo transferase</shortName>
        <ecNumber evidence="2 9">2.4.99.12</ecNumber>
    </recommendedName>
    <alternativeName>
        <fullName evidence="5 9">Lipid IV(A) 3-deoxy-D-manno-octulosonic acid transferase</fullName>
    </alternativeName>
</protein>
<keyword evidence="12" id="KW-1185">Reference proteome</keyword>
<dbReference type="OrthoDB" id="9789797at2"/>
<organism evidence="11 12">
    <name type="scientific">Fimbriiglobus ruber</name>
    <dbReference type="NCBI Taxonomy" id="1908690"/>
    <lineage>
        <taxon>Bacteria</taxon>
        <taxon>Pseudomonadati</taxon>
        <taxon>Planctomycetota</taxon>
        <taxon>Planctomycetia</taxon>
        <taxon>Gemmatales</taxon>
        <taxon>Gemmataceae</taxon>
        <taxon>Fimbriiglobus</taxon>
    </lineage>
</organism>
<reference evidence="12" key="1">
    <citation type="submission" date="2017-06" db="EMBL/GenBank/DDBJ databases">
        <title>Genome analysis of Fimbriiglobus ruber SP5, the first member of the order Planctomycetales with confirmed chitinolytic capability.</title>
        <authorList>
            <person name="Ravin N.V."/>
            <person name="Rakitin A.L."/>
            <person name="Ivanova A.A."/>
            <person name="Beletsky A.V."/>
            <person name="Kulichevskaya I.S."/>
            <person name="Mardanov A.V."/>
            <person name="Dedysh S.N."/>
        </authorList>
    </citation>
    <scope>NUCLEOTIDE SEQUENCE [LARGE SCALE GENOMIC DNA]</scope>
    <source>
        <strain evidence="12">SP5</strain>
    </source>
</reference>
<dbReference type="InterPro" id="IPR007507">
    <property type="entry name" value="Glycos_transf_N"/>
</dbReference>
<feature type="domain" description="3-deoxy-D-manno-octulosonic-acid transferase N-terminal" evidence="10">
    <location>
        <begin position="47"/>
        <end position="213"/>
    </location>
</feature>
<proteinExistence type="inferred from homology"/>
<keyword evidence="9" id="KW-0448">Lipopolysaccharide biosynthesis</keyword>
<dbReference type="PANTHER" id="PTHR42755:SF1">
    <property type="entry name" value="3-DEOXY-D-MANNO-OCTULOSONIC ACID TRANSFERASE, MITOCHONDRIAL-RELATED"/>
    <property type="match status" value="1"/>
</dbReference>
<evidence type="ECO:0000313" key="12">
    <source>
        <dbReference type="Proteomes" id="UP000214646"/>
    </source>
</evidence>
<evidence type="ECO:0000256" key="7">
    <source>
        <dbReference type="PIRSR" id="PIRSR639901-1"/>
    </source>
</evidence>
<dbReference type="Proteomes" id="UP000214646">
    <property type="component" value="Unassembled WGS sequence"/>
</dbReference>
<comment type="caution">
    <text evidence="11">The sequence shown here is derived from an EMBL/GenBank/DDBJ whole genome shotgun (WGS) entry which is preliminary data.</text>
</comment>
<dbReference type="Pfam" id="PF04413">
    <property type="entry name" value="Glycos_transf_N"/>
    <property type="match status" value="1"/>
</dbReference>
<dbReference type="RefSeq" id="WP_088252019.1">
    <property type="nucleotide sequence ID" value="NZ_NIDE01000001.1"/>
</dbReference>
<dbReference type="GO" id="GO:0043842">
    <property type="term" value="F:Kdo transferase activity"/>
    <property type="evidence" value="ECO:0007669"/>
    <property type="project" value="UniProtKB-EC"/>
</dbReference>
<comment type="subcellular location">
    <subcellularLocation>
        <location evidence="9">Cell membrane</location>
    </subcellularLocation>
</comment>
<dbReference type="Gene3D" id="3.40.50.2000">
    <property type="entry name" value="Glycogen Phosphorylase B"/>
    <property type="match status" value="1"/>
</dbReference>
<evidence type="ECO:0000259" key="10">
    <source>
        <dbReference type="Pfam" id="PF04413"/>
    </source>
</evidence>
<dbReference type="GO" id="GO:0005886">
    <property type="term" value="C:plasma membrane"/>
    <property type="evidence" value="ECO:0007669"/>
    <property type="project" value="UniProtKB-SubCell"/>
</dbReference>
<dbReference type="Gene3D" id="3.40.50.11720">
    <property type="entry name" value="3-Deoxy-D-manno-octulosonic-acid transferase, N-terminal domain"/>
    <property type="match status" value="1"/>
</dbReference>
<dbReference type="InterPro" id="IPR039901">
    <property type="entry name" value="Kdotransferase"/>
</dbReference>
<accession>A0A225DZS8</accession>
<evidence type="ECO:0000256" key="9">
    <source>
        <dbReference type="RuleBase" id="RU365103"/>
    </source>
</evidence>
<evidence type="ECO:0000256" key="3">
    <source>
        <dbReference type="ARBA" id="ARBA00019077"/>
    </source>
</evidence>
<feature type="site" description="Transition state stabilizer" evidence="8">
    <location>
        <position position="211"/>
    </location>
</feature>
<evidence type="ECO:0000256" key="4">
    <source>
        <dbReference type="ARBA" id="ARBA00022679"/>
    </source>
</evidence>
<feature type="active site" description="Proton acceptor" evidence="7">
    <location>
        <position position="62"/>
    </location>
</feature>
<dbReference type="AlphaFoldDB" id="A0A225DZS8"/>
<gene>
    <name evidence="11" type="ORF">FRUB_00540</name>
</gene>
<comment type="catalytic activity">
    <reaction evidence="6 9">
        <text>lipid IVA (E. coli) + CMP-3-deoxy-beta-D-manno-octulosonate = alpha-Kdo-(2-&gt;6)-lipid IVA (E. coli) + CMP + H(+)</text>
        <dbReference type="Rhea" id="RHEA:28066"/>
        <dbReference type="ChEBI" id="CHEBI:15378"/>
        <dbReference type="ChEBI" id="CHEBI:58603"/>
        <dbReference type="ChEBI" id="CHEBI:60364"/>
        <dbReference type="ChEBI" id="CHEBI:60377"/>
        <dbReference type="ChEBI" id="CHEBI:85987"/>
        <dbReference type="EC" id="2.4.99.12"/>
    </reaction>
</comment>
<dbReference type="InterPro" id="IPR038107">
    <property type="entry name" value="Glycos_transf_N_sf"/>
</dbReference>
<dbReference type="GO" id="GO:0009245">
    <property type="term" value="P:lipid A biosynthetic process"/>
    <property type="evidence" value="ECO:0007669"/>
    <property type="project" value="TreeGrafter"/>
</dbReference>
<evidence type="ECO:0000256" key="5">
    <source>
        <dbReference type="ARBA" id="ARBA00031445"/>
    </source>
</evidence>
<evidence type="ECO:0000313" key="11">
    <source>
        <dbReference type="EMBL" id="OWK46841.1"/>
    </source>
</evidence>
<comment type="similarity">
    <text evidence="9">Belongs to the glycosyltransferase group 1 family.</text>
</comment>
<evidence type="ECO:0000256" key="1">
    <source>
        <dbReference type="ARBA" id="ARBA00004713"/>
    </source>
</evidence>
<keyword evidence="9" id="KW-1003">Cell membrane</keyword>
<sequence length="439" mass="47492">MFLVLDALYSFALLLLSPWLVWRAATTGRYRHGLAAKLLGRVAVSNPNGRPVAWFHGVSVGEIHLLVTLVAAFRERHPDWHVVVSSTTDTGLAEARVRFADATVIAYPFDFSWAVSAALDAIRPRIVVLAESELWPNFLAAAANRRIPVAVVNARMSPRSFARLQRVGGLARALLFRHVAAFAVQAEEYADRMRRLGVGRETVLTVTGSVKYDGAAGDRDTPKARELKRLVGLPENGADRPPVWVAGSTHAPEEAIVLDAYVKLRERFPRLRLVLVPRHPDRFAEVAQLAERTGLAVARRSRLTSPLSAMPPVVLLDTVGELGAAWALADVGYTGGSLDGKRGGQSMIEPAGYGVPTVFGPYVWNFRDAARRLVDAGGAVMVADAAGVETAVAELLADPAKRERMGAAARQLVRDQQGATGRTLDVLDRLIVSAVRTDG</sequence>
<comment type="function">
    <text evidence="9">Involved in lipopolysaccharide (LPS) biosynthesis. Catalyzes the transfer of 3-deoxy-D-manno-octulosonate (Kdo) residue(s) from CMP-Kdo to lipid IV(A), the tetraacyldisaccharide-1,4'-bisphosphate precursor of lipid A.</text>
</comment>
<name>A0A225DZS8_9BACT</name>